<evidence type="ECO:0000313" key="3">
    <source>
        <dbReference type="Proteomes" id="UP000287171"/>
    </source>
</evidence>
<feature type="transmembrane region" description="Helical" evidence="1">
    <location>
        <begin position="196"/>
        <end position="218"/>
    </location>
</feature>
<evidence type="ECO:0000256" key="1">
    <source>
        <dbReference type="SAM" id="Phobius"/>
    </source>
</evidence>
<dbReference type="EMBL" id="BIFT01000001">
    <property type="protein sequence ID" value="GCE29037.1"/>
    <property type="molecule type" value="Genomic_DNA"/>
</dbReference>
<sequence length="221" mass="24828">MIVDSVPQKKRLRTFAFFIAMLILYLGLCQLMTFTLGTSNIILGILFFVLGIICIGLSLGTFVLFIEFMETFKLFARSKIPSIILIILSAIICGTFAVYSFQVYEAESDQYRLANPTANIVGVDTDPNAKVTCNNQEMSLAEVCEHVFTINGSSSTTKYTYDEQKKYQKQQRIDKDREDKIQKMPVKPQTPLDAPLLRMLVLASVAFGTLVIVGVILLRQM</sequence>
<keyword evidence="3" id="KW-1185">Reference proteome</keyword>
<keyword evidence="1" id="KW-1133">Transmembrane helix</keyword>
<accession>A0A402BCM5</accession>
<dbReference type="Proteomes" id="UP000287171">
    <property type="component" value="Unassembled WGS sequence"/>
</dbReference>
<dbReference type="AlphaFoldDB" id="A0A402BCM5"/>
<protein>
    <submittedName>
        <fullName evidence="2">Uncharacterized protein</fullName>
    </submittedName>
</protein>
<feature type="transmembrane region" description="Helical" evidence="1">
    <location>
        <begin position="12"/>
        <end position="35"/>
    </location>
</feature>
<name>A0A402BCM5_9CHLR</name>
<evidence type="ECO:0000313" key="2">
    <source>
        <dbReference type="EMBL" id="GCE29037.1"/>
    </source>
</evidence>
<feature type="transmembrane region" description="Helical" evidence="1">
    <location>
        <begin position="80"/>
        <end position="101"/>
    </location>
</feature>
<dbReference type="RefSeq" id="WP_126629184.1">
    <property type="nucleotide sequence ID" value="NZ_BIFT01000001.1"/>
</dbReference>
<keyword evidence="1" id="KW-0472">Membrane</keyword>
<keyword evidence="1" id="KW-0812">Transmembrane</keyword>
<comment type="caution">
    <text evidence="2">The sequence shown here is derived from an EMBL/GenBank/DDBJ whole genome shotgun (WGS) entry which is preliminary data.</text>
</comment>
<gene>
    <name evidence="2" type="ORF">KDA_45210</name>
</gene>
<reference evidence="3" key="1">
    <citation type="submission" date="2018-12" db="EMBL/GenBank/DDBJ databases">
        <title>Tengunoibacter tsumagoiensis gen. nov., sp. nov., Dictyobacter kobayashii sp. nov., D. alpinus sp. nov., and D. joshuensis sp. nov. and description of Dictyobacteraceae fam. nov. within the order Ktedonobacterales isolated from Tengu-no-mugimeshi.</title>
        <authorList>
            <person name="Wang C.M."/>
            <person name="Zheng Y."/>
            <person name="Sakai Y."/>
            <person name="Toyoda A."/>
            <person name="Minakuchi Y."/>
            <person name="Abe K."/>
            <person name="Yokota A."/>
            <person name="Yabe S."/>
        </authorList>
    </citation>
    <scope>NUCLEOTIDE SEQUENCE [LARGE SCALE GENOMIC DNA]</scope>
    <source>
        <strain evidence="3">Uno16</strain>
    </source>
</reference>
<proteinExistence type="predicted"/>
<organism evidence="2 3">
    <name type="scientific">Dictyobacter alpinus</name>
    <dbReference type="NCBI Taxonomy" id="2014873"/>
    <lineage>
        <taxon>Bacteria</taxon>
        <taxon>Bacillati</taxon>
        <taxon>Chloroflexota</taxon>
        <taxon>Ktedonobacteria</taxon>
        <taxon>Ktedonobacterales</taxon>
        <taxon>Dictyobacteraceae</taxon>
        <taxon>Dictyobacter</taxon>
    </lineage>
</organism>
<feature type="transmembrane region" description="Helical" evidence="1">
    <location>
        <begin position="41"/>
        <end position="68"/>
    </location>
</feature>